<reference evidence="1" key="1">
    <citation type="submission" date="2018-02" db="EMBL/GenBank/DDBJ databases">
        <title>Rhizophora mucronata_Transcriptome.</title>
        <authorList>
            <person name="Meera S.P."/>
            <person name="Sreeshan A."/>
            <person name="Augustine A."/>
        </authorList>
    </citation>
    <scope>NUCLEOTIDE SEQUENCE</scope>
    <source>
        <tissue evidence="1">Leaf</tissue>
    </source>
</reference>
<sequence>MHILFNSRIQIAYFIQK</sequence>
<name>A0A2P2N6L8_RHIMU</name>
<dbReference type="AlphaFoldDB" id="A0A2P2N6L8"/>
<protein>
    <submittedName>
        <fullName evidence="1">Uncharacterized protein</fullName>
    </submittedName>
</protein>
<organism evidence="1">
    <name type="scientific">Rhizophora mucronata</name>
    <name type="common">Asiatic mangrove</name>
    <dbReference type="NCBI Taxonomy" id="61149"/>
    <lineage>
        <taxon>Eukaryota</taxon>
        <taxon>Viridiplantae</taxon>
        <taxon>Streptophyta</taxon>
        <taxon>Embryophyta</taxon>
        <taxon>Tracheophyta</taxon>
        <taxon>Spermatophyta</taxon>
        <taxon>Magnoliopsida</taxon>
        <taxon>eudicotyledons</taxon>
        <taxon>Gunneridae</taxon>
        <taxon>Pentapetalae</taxon>
        <taxon>rosids</taxon>
        <taxon>fabids</taxon>
        <taxon>Malpighiales</taxon>
        <taxon>Rhizophoraceae</taxon>
        <taxon>Rhizophora</taxon>
    </lineage>
</organism>
<proteinExistence type="predicted"/>
<evidence type="ECO:0000313" key="1">
    <source>
        <dbReference type="EMBL" id="MBX38131.1"/>
    </source>
</evidence>
<accession>A0A2P2N6L8</accession>
<dbReference type="EMBL" id="GGEC01057647">
    <property type="protein sequence ID" value="MBX38131.1"/>
    <property type="molecule type" value="Transcribed_RNA"/>
</dbReference>